<feature type="domain" description="BHLH" evidence="7">
    <location>
        <begin position="70"/>
        <end position="122"/>
    </location>
</feature>
<protein>
    <submittedName>
        <fullName evidence="8">Basic helix-loop-helix (BHLH) DNA-binding superfamily protein</fullName>
    </submittedName>
</protein>
<dbReference type="AlphaFoldDB" id="A0A7J0DDZ4"/>
<evidence type="ECO:0000256" key="2">
    <source>
        <dbReference type="ARBA" id="ARBA00023015"/>
    </source>
</evidence>
<evidence type="ECO:0000256" key="1">
    <source>
        <dbReference type="ARBA" id="ARBA00004123"/>
    </source>
</evidence>
<dbReference type="GO" id="GO:0090575">
    <property type="term" value="C:RNA polymerase II transcription regulator complex"/>
    <property type="evidence" value="ECO:0007669"/>
    <property type="project" value="TreeGrafter"/>
</dbReference>
<dbReference type="PROSITE" id="PS50888">
    <property type="entry name" value="BHLH"/>
    <property type="match status" value="1"/>
</dbReference>
<dbReference type="InterPro" id="IPR015660">
    <property type="entry name" value="MASH1/Ascl1a-like"/>
</dbReference>
<keyword evidence="5" id="KW-0539">Nucleus</keyword>
<evidence type="ECO:0000256" key="5">
    <source>
        <dbReference type="ARBA" id="ARBA00023242"/>
    </source>
</evidence>
<dbReference type="Gene3D" id="4.10.280.10">
    <property type="entry name" value="Helix-loop-helix DNA-binding domain"/>
    <property type="match status" value="1"/>
</dbReference>
<keyword evidence="3 8" id="KW-0238">DNA-binding</keyword>
<evidence type="ECO:0000259" key="7">
    <source>
        <dbReference type="PROSITE" id="PS50888"/>
    </source>
</evidence>
<dbReference type="GO" id="GO:0046983">
    <property type="term" value="F:protein dimerization activity"/>
    <property type="evidence" value="ECO:0007669"/>
    <property type="project" value="InterPro"/>
</dbReference>
<comment type="caution">
    <text evidence="8">The sequence shown here is derived from an EMBL/GenBank/DDBJ whole genome shotgun (WGS) entry which is preliminary data.</text>
</comment>
<dbReference type="Proteomes" id="UP000585474">
    <property type="component" value="Unassembled WGS sequence"/>
</dbReference>
<keyword evidence="4" id="KW-0804">Transcription</keyword>
<dbReference type="PANTHER" id="PTHR13935">
    <property type="entry name" value="ACHAETE-SCUTE TRANSCRIPTION FACTOR-RELATED"/>
    <property type="match status" value="1"/>
</dbReference>
<proteinExistence type="predicted"/>
<dbReference type="GO" id="GO:0000977">
    <property type="term" value="F:RNA polymerase II transcription regulatory region sequence-specific DNA binding"/>
    <property type="evidence" value="ECO:0007669"/>
    <property type="project" value="TreeGrafter"/>
</dbReference>
<keyword evidence="2" id="KW-0805">Transcription regulation</keyword>
<accession>A0A7J0DDZ4</accession>
<comment type="subcellular location">
    <subcellularLocation>
        <location evidence="1">Nucleus</location>
    </subcellularLocation>
</comment>
<evidence type="ECO:0000313" key="9">
    <source>
        <dbReference type="Proteomes" id="UP000585474"/>
    </source>
</evidence>
<reference evidence="9" key="1">
    <citation type="submission" date="2019-07" db="EMBL/GenBank/DDBJ databases">
        <title>De Novo Assembly of kiwifruit Actinidia rufa.</title>
        <authorList>
            <person name="Sugita-Konishi S."/>
            <person name="Sato K."/>
            <person name="Mori E."/>
            <person name="Abe Y."/>
            <person name="Kisaki G."/>
            <person name="Hamano K."/>
            <person name="Suezawa K."/>
            <person name="Otani M."/>
            <person name="Fukuda T."/>
            <person name="Manabe T."/>
            <person name="Gomi K."/>
            <person name="Tabuchi M."/>
            <person name="Akimitsu K."/>
            <person name="Kataoka I."/>
        </authorList>
    </citation>
    <scope>NUCLEOTIDE SEQUENCE [LARGE SCALE GENOMIC DNA]</scope>
    <source>
        <strain evidence="9">cv. Fuchu</strain>
    </source>
</reference>
<evidence type="ECO:0000313" key="8">
    <source>
        <dbReference type="EMBL" id="GFS33278.1"/>
    </source>
</evidence>
<keyword evidence="9" id="KW-1185">Reference proteome</keyword>
<feature type="coiled-coil region" evidence="6">
    <location>
        <begin position="112"/>
        <end position="146"/>
    </location>
</feature>
<organism evidence="8 9">
    <name type="scientific">Actinidia rufa</name>
    <dbReference type="NCBI Taxonomy" id="165716"/>
    <lineage>
        <taxon>Eukaryota</taxon>
        <taxon>Viridiplantae</taxon>
        <taxon>Streptophyta</taxon>
        <taxon>Embryophyta</taxon>
        <taxon>Tracheophyta</taxon>
        <taxon>Spermatophyta</taxon>
        <taxon>Magnoliopsida</taxon>
        <taxon>eudicotyledons</taxon>
        <taxon>Gunneridae</taxon>
        <taxon>Pentapetalae</taxon>
        <taxon>asterids</taxon>
        <taxon>Ericales</taxon>
        <taxon>Actinidiaceae</taxon>
        <taxon>Actinidia</taxon>
    </lineage>
</organism>
<dbReference type="SMART" id="SM00353">
    <property type="entry name" value="HLH"/>
    <property type="match status" value="1"/>
</dbReference>
<evidence type="ECO:0000256" key="6">
    <source>
        <dbReference type="SAM" id="Coils"/>
    </source>
</evidence>
<dbReference type="EMBL" id="BJWL01000182">
    <property type="protein sequence ID" value="GFS33278.1"/>
    <property type="molecule type" value="Genomic_DNA"/>
</dbReference>
<dbReference type="InterPro" id="IPR036638">
    <property type="entry name" value="HLH_DNA-bd_sf"/>
</dbReference>
<dbReference type="InterPro" id="IPR011598">
    <property type="entry name" value="bHLH_dom"/>
</dbReference>
<dbReference type="PANTHER" id="PTHR13935:SF106">
    <property type="entry name" value="ACHAETE-SCUTE COMPLEX PROTEIN T5-RELATED"/>
    <property type="match status" value="1"/>
</dbReference>
<evidence type="ECO:0000256" key="3">
    <source>
        <dbReference type="ARBA" id="ARBA00023125"/>
    </source>
</evidence>
<evidence type="ECO:0000256" key="4">
    <source>
        <dbReference type="ARBA" id="ARBA00023163"/>
    </source>
</evidence>
<sequence>MEFFSSVFPYDQMDELLQLSPVPFQQHRIQEDTLLVTPSLCNGDITGKPGNSRRRKSPVAQDDTPLDYKIKKIIHRDVERQRRQEMATLNGSLRSLLPLEHVKGRRSMSDNMQEAVNYIRHLQKRVEELREKRDELKNTSDQVTERDAFKRRGVCFESARSSPPGRPRRCQLRLHKFGRKITSQY</sequence>
<dbReference type="GO" id="GO:0000981">
    <property type="term" value="F:DNA-binding transcription factor activity, RNA polymerase II-specific"/>
    <property type="evidence" value="ECO:0007669"/>
    <property type="project" value="TreeGrafter"/>
</dbReference>
<dbReference type="CDD" id="cd18914">
    <property type="entry name" value="bHLH_AtORG2_like"/>
    <property type="match status" value="1"/>
</dbReference>
<dbReference type="SUPFAM" id="SSF47459">
    <property type="entry name" value="HLH, helix-loop-helix DNA-binding domain"/>
    <property type="match status" value="1"/>
</dbReference>
<name>A0A7J0DDZ4_9ERIC</name>
<gene>
    <name evidence="8" type="ORF">Acr_00g0027590</name>
</gene>
<dbReference type="Pfam" id="PF00010">
    <property type="entry name" value="HLH"/>
    <property type="match status" value="1"/>
</dbReference>
<keyword evidence="6" id="KW-0175">Coiled coil</keyword>
<dbReference type="OrthoDB" id="1935281at2759"/>